<organism evidence="1 2">
    <name type="scientific">Prevotella intermedia</name>
    <dbReference type="NCBI Taxonomy" id="28131"/>
    <lineage>
        <taxon>Bacteria</taxon>
        <taxon>Pseudomonadati</taxon>
        <taxon>Bacteroidota</taxon>
        <taxon>Bacteroidia</taxon>
        <taxon>Bacteroidales</taxon>
        <taxon>Prevotellaceae</taxon>
        <taxon>Prevotella</taxon>
    </lineage>
</organism>
<name>A0AAD1BKA3_PREIN</name>
<dbReference type="EMBL" id="AP014926">
    <property type="protein sequence ID" value="BAR96818.1"/>
    <property type="molecule type" value="Genomic_DNA"/>
</dbReference>
<reference evidence="1 2" key="1">
    <citation type="submission" date="2015-07" db="EMBL/GenBank/DDBJ databases">
        <title>Complete genome sequence of Prevotella intermedia strain 17-2.</title>
        <authorList>
            <person name="Nambu T."/>
        </authorList>
    </citation>
    <scope>NUCLEOTIDE SEQUENCE [LARGE SCALE GENOMIC DNA]</scope>
    <source>
        <strain evidence="1 2">17-2</strain>
    </source>
</reference>
<proteinExistence type="predicted"/>
<evidence type="ECO:0000313" key="2">
    <source>
        <dbReference type="Proteomes" id="UP000067008"/>
    </source>
</evidence>
<gene>
    <name evidence="1" type="ORF">PI172_2090</name>
</gene>
<protein>
    <submittedName>
        <fullName evidence="1">Uncharacterized protein</fullName>
    </submittedName>
</protein>
<evidence type="ECO:0000313" key="1">
    <source>
        <dbReference type="EMBL" id="BAR96818.1"/>
    </source>
</evidence>
<dbReference type="Proteomes" id="UP000067008">
    <property type="component" value="Chromosome 1"/>
</dbReference>
<dbReference type="AlphaFoldDB" id="A0AAD1BKA3"/>
<sequence>MQGKSGSFAMQKSRFRNAKAQVPLFKDFIFTKLEGFWGVCLRGF</sequence>
<accession>A0AAD1BKA3</accession>